<dbReference type="Pfam" id="PF02784">
    <property type="entry name" value="Orn_Arg_deC_N"/>
    <property type="match status" value="1"/>
</dbReference>
<dbReference type="EMBL" id="NUVX01000050">
    <property type="protein sequence ID" value="PFJ35257.1"/>
    <property type="molecule type" value="Genomic_DNA"/>
</dbReference>
<dbReference type="InterPro" id="IPR000183">
    <property type="entry name" value="Orn/DAP/Arg_de-COase"/>
</dbReference>
<dbReference type="Gene3D" id="2.40.37.10">
    <property type="entry name" value="Lyase, Ornithine Decarboxylase, Chain A, domain 1"/>
    <property type="match status" value="1"/>
</dbReference>
<comment type="cofactor">
    <cofactor evidence="1 3">
        <name>pyridoxal 5'-phosphate</name>
        <dbReference type="ChEBI" id="CHEBI:597326"/>
    </cofactor>
</comment>
<dbReference type="InterPro" id="IPR022644">
    <property type="entry name" value="De-COase2_N"/>
</dbReference>
<dbReference type="InterPro" id="IPR029066">
    <property type="entry name" value="PLP-binding_barrel"/>
</dbReference>
<evidence type="ECO:0000256" key="1">
    <source>
        <dbReference type="ARBA" id="ARBA00001933"/>
    </source>
</evidence>
<evidence type="ECO:0000313" key="8">
    <source>
        <dbReference type="Proteomes" id="UP000224003"/>
    </source>
</evidence>
<gene>
    <name evidence="5" type="ORF">CN495_14295</name>
    <name evidence="6" type="ORF">COJ15_25305</name>
</gene>
<dbReference type="GO" id="GO:0008836">
    <property type="term" value="F:diaminopimelate decarboxylase activity"/>
    <property type="evidence" value="ECO:0007669"/>
    <property type="project" value="TreeGrafter"/>
</dbReference>
<organism evidence="6 8">
    <name type="scientific">Bacillus thuringiensis</name>
    <dbReference type="NCBI Taxonomy" id="1428"/>
    <lineage>
        <taxon>Bacteria</taxon>
        <taxon>Bacillati</taxon>
        <taxon>Bacillota</taxon>
        <taxon>Bacilli</taxon>
        <taxon>Bacillales</taxon>
        <taxon>Bacillaceae</taxon>
        <taxon>Bacillus</taxon>
        <taxon>Bacillus cereus group</taxon>
    </lineage>
</organism>
<evidence type="ECO:0000259" key="4">
    <source>
        <dbReference type="Pfam" id="PF02784"/>
    </source>
</evidence>
<accession>A0A9X6WKW6</accession>
<dbReference type="Gene3D" id="3.20.20.10">
    <property type="entry name" value="Alanine racemase"/>
    <property type="match status" value="1"/>
</dbReference>
<name>A0A9X6WKW6_BACTU</name>
<evidence type="ECO:0000313" key="7">
    <source>
        <dbReference type="Proteomes" id="UP000219897"/>
    </source>
</evidence>
<feature type="active site" description="Proton donor" evidence="3">
    <location>
        <position position="323"/>
    </location>
</feature>
<evidence type="ECO:0000256" key="2">
    <source>
        <dbReference type="ARBA" id="ARBA00022898"/>
    </source>
</evidence>
<reference evidence="5 7" key="1">
    <citation type="submission" date="2017-09" db="EMBL/GenBank/DDBJ databases">
        <title>Large-scale bioinformatics analysis of Bacillus genomes uncovers conserved roles of natural products in bacterial physiology.</title>
        <authorList>
            <consortium name="Agbiome Team Llc"/>
            <person name="Bleich R.M."/>
            <person name="Kirk G.J."/>
            <person name="Santa Maria K.C."/>
            <person name="Allen S.E."/>
            <person name="Farag S."/>
            <person name="Shank E.A."/>
            <person name="Bowers A."/>
        </authorList>
    </citation>
    <scope>NUCLEOTIDE SEQUENCE [LARGE SCALE GENOMIC DNA]</scope>
    <source>
        <strain evidence="5 7">AFS005140</strain>
    </source>
</reference>
<sequence length="387" mass="43514">MSIYPEIPQLLINKNFDIQTPAIIYDVEAIKYVVKKIKDNISKIPNTHICFSVKANRNISLLKTLVELGIGADVASIAELDVAKSAGFQHIYATSPSFSSNEIEVLYKNGIIPDFSTVSQLKEALKNGSVENKIGLRVKFKLDLLDSELETTFGEQSRFGIDVFSSDIKMLLKKYGLKVKQIHVHLGEIRNSNIMSQVALGMEKMVGMFPEVEVLNFGGGLTYLYSDENEVTKTWDILEGVIKRINKLLNRQVKVIIEPGMLLMAMCGYLVSTVLTSDVEGNHRIVTLDSSAWNLMYWTPPILVYTYTNNLIKDMHKICGSTCYEKDIFIQSNYNERLDIGDRVLLAPAGAYVTSMARNMHGFPLPDEWILNNNRLYRVGGREVGVN</sequence>
<feature type="modified residue" description="N6-(pyridoxal phosphate)lysine" evidence="3">
    <location>
        <position position="54"/>
    </location>
</feature>
<dbReference type="AlphaFoldDB" id="A0A9X6WKW6"/>
<comment type="caution">
    <text evidence="6">The sequence shown here is derived from an EMBL/GenBank/DDBJ whole genome shotgun (WGS) entry which is preliminary data.</text>
</comment>
<dbReference type="PANTHER" id="PTHR43727">
    <property type="entry name" value="DIAMINOPIMELATE DECARBOXYLASE"/>
    <property type="match status" value="1"/>
</dbReference>
<dbReference type="Proteomes" id="UP000219897">
    <property type="component" value="Unassembled WGS sequence"/>
</dbReference>
<evidence type="ECO:0000313" key="5">
    <source>
        <dbReference type="EMBL" id="PER53035.1"/>
    </source>
</evidence>
<reference evidence="6 8" key="2">
    <citation type="submission" date="2017-09" db="EMBL/GenBank/DDBJ databases">
        <title>Large-scale bioinformatics analysis of Bacillus genomes uncovers conserved roles of natural products in bacterial physiology.</title>
        <authorList>
            <consortium name="Agbiome Team Llc"/>
            <person name="Bleich R.M."/>
            <person name="Grubbs K.J."/>
            <person name="Santa Maria K.C."/>
            <person name="Allen S.E."/>
            <person name="Farag S."/>
            <person name="Shank E.A."/>
            <person name="Bowers A."/>
        </authorList>
    </citation>
    <scope>NUCLEOTIDE SEQUENCE [LARGE SCALE GENOMIC DNA]</scope>
    <source>
        <strain evidence="6 8">AFS085496</strain>
    </source>
</reference>
<dbReference type="RefSeq" id="WP_061667119.1">
    <property type="nucleotide sequence ID" value="NZ_JAJHQA010000004.1"/>
</dbReference>
<evidence type="ECO:0000256" key="3">
    <source>
        <dbReference type="PIRSR" id="PIRSR600183-50"/>
    </source>
</evidence>
<dbReference type="GO" id="GO:0009089">
    <property type="term" value="P:lysine biosynthetic process via diaminopimelate"/>
    <property type="evidence" value="ECO:0007669"/>
    <property type="project" value="TreeGrafter"/>
</dbReference>
<feature type="domain" description="Orn/DAP/Arg decarboxylase 2 N-terminal" evidence="4">
    <location>
        <begin position="33"/>
        <end position="264"/>
    </location>
</feature>
<proteinExistence type="predicted"/>
<dbReference type="PRINTS" id="PR01179">
    <property type="entry name" value="ODADCRBXLASE"/>
</dbReference>
<evidence type="ECO:0000313" key="6">
    <source>
        <dbReference type="EMBL" id="PFJ35257.1"/>
    </source>
</evidence>
<keyword evidence="2 3" id="KW-0663">Pyridoxal phosphate</keyword>
<dbReference type="SUPFAM" id="SSF50621">
    <property type="entry name" value="Alanine racemase C-terminal domain-like"/>
    <property type="match status" value="1"/>
</dbReference>
<dbReference type="PANTHER" id="PTHR43727:SF3">
    <property type="entry name" value="GROUP IV DECARBOXYLASE"/>
    <property type="match status" value="1"/>
</dbReference>
<protein>
    <recommendedName>
        <fullName evidence="4">Orn/DAP/Arg decarboxylase 2 N-terminal domain-containing protein</fullName>
    </recommendedName>
</protein>
<dbReference type="SUPFAM" id="SSF51419">
    <property type="entry name" value="PLP-binding barrel"/>
    <property type="match status" value="1"/>
</dbReference>
<dbReference type="Proteomes" id="UP000224003">
    <property type="component" value="Unassembled WGS sequence"/>
</dbReference>
<dbReference type="EMBL" id="NTYF01000047">
    <property type="protein sequence ID" value="PER53035.1"/>
    <property type="molecule type" value="Genomic_DNA"/>
</dbReference>
<dbReference type="InterPro" id="IPR009006">
    <property type="entry name" value="Ala_racemase/Decarboxylase_C"/>
</dbReference>